<keyword evidence="2" id="KW-1185">Reference proteome</keyword>
<evidence type="ECO:0000313" key="2">
    <source>
        <dbReference type="Proteomes" id="UP000616151"/>
    </source>
</evidence>
<organism evidence="1 2">
    <name type="scientific">Taklimakanibacter albus</name>
    <dbReference type="NCBI Taxonomy" id="2800327"/>
    <lineage>
        <taxon>Bacteria</taxon>
        <taxon>Pseudomonadati</taxon>
        <taxon>Pseudomonadota</taxon>
        <taxon>Alphaproteobacteria</taxon>
        <taxon>Hyphomicrobiales</taxon>
        <taxon>Aestuariivirgaceae</taxon>
        <taxon>Taklimakanibacter</taxon>
    </lineage>
</organism>
<name>A0ACC5RED8_9HYPH</name>
<gene>
    <name evidence="1" type="ORF">JHL16_32090</name>
</gene>
<dbReference type="EMBL" id="JAENHL010000008">
    <property type="protein sequence ID" value="MBK1871051.1"/>
    <property type="molecule type" value="Genomic_DNA"/>
</dbReference>
<accession>A0ACC5RED8</accession>
<evidence type="ECO:0000313" key="1">
    <source>
        <dbReference type="EMBL" id="MBK1871051.1"/>
    </source>
</evidence>
<comment type="caution">
    <text evidence="1">The sequence shown here is derived from an EMBL/GenBank/DDBJ whole genome shotgun (WGS) entry which is preliminary data.</text>
</comment>
<sequence>MSKSQTLDLLFLNRRDVAALTPAMPEVMDIVETGLKAHGLGDVVLPPKGHIHLDDRYNGHFNILMGYAGPIDTAGVKVIGDYVDNYRHDLPSEIAVLTLYDPQTGIPICIMDATDLTWLRTGAVTGIGARRLARPGARILAHIGARGTAAANIRAIAETYDLDEVRIASKRRETRDELARLIEAELGVKAVSAASIEEAVADADIVVEATRLEKPEILIGECMIKPGALLITYGWIMAVDPALPLTADKMIVDDWRQCCEGGTFHTLIKEGRLRREHVHAEIGEIVAGKRPARQTDNERIVFWHRGFAVSDIVLGRHLYDRAVARGIGRTVPLW</sequence>
<proteinExistence type="predicted"/>
<reference evidence="1" key="1">
    <citation type="submission" date="2021-01" db="EMBL/GenBank/DDBJ databases">
        <authorList>
            <person name="Sun Q."/>
        </authorList>
    </citation>
    <scope>NUCLEOTIDE SEQUENCE</scope>
    <source>
        <strain evidence="1">YIM B02566</strain>
    </source>
</reference>
<protein>
    <submittedName>
        <fullName evidence="1">Ornithine cyclodeaminase family protein</fullName>
    </submittedName>
</protein>
<dbReference type="Proteomes" id="UP000616151">
    <property type="component" value="Unassembled WGS sequence"/>
</dbReference>